<dbReference type="EMBL" id="JAYMYQ010000007">
    <property type="protein sequence ID" value="KAK7320788.1"/>
    <property type="molecule type" value="Genomic_DNA"/>
</dbReference>
<sequence>MFPNLDLILLTLLHGSFVFFVLLLVIFIILSVLLIAFSLGLLSIFLFDLHQFSSVLSEYFKMAKDDLRLGIVLIILSLTHQAVDFVLVSQPWQKRKFGEFEVKAQQYSKRHYVHGLKTVQ</sequence>
<proteinExistence type="predicted"/>
<keyword evidence="1" id="KW-1133">Transmembrane helix</keyword>
<name>A0AAN9KR90_CANGL</name>
<evidence type="ECO:0000313" key="3">
    <source>
        <dbReference type="Proteomes" id="UP001367508"/>
    </source>
</evidence>
<evidence type="ECO:0000256" key="1">
    <source>
        <dbReference type="SAM" id="Phobius"/>
    </source>
</evidence>
<keyword evidence="1" id="KW-0812">Transmembrane</keyword>
<gene>
    <name evidence="2" type="ORF">VNO77_30591</name>
</gene>
<dbReference type="Proteomes" id="UP001367508">
    <property type="component" value="Unassembled WGS sequence"/>
</dbReference>
<accession>A0AAN9KR90</accession>
<keyword evidence="1" id="KW-0472">Membrane</keyword>
<feature type="transmembrane region" description="Helical" evidence="1">
    <location>
        <begin position="67"/>
        <end position="88"/>
    </location>
</feature>
<feature type="transmembrane region" description="Helical" evidence="1">
    <location>
        <begin position="17"/>
        <end position="47"/>
    </location>
</feature>
<protein>
    <submittedName>
        <fullName evidence="2">Uncharacterized protein</fullName>
    </submittedName>
</protein>
<reference evidence="2 3" key="1">
    <citation type="submission" date="2024-01" db="EMBL/GenBank/DDBJ databases">
        <title>The genomes of 5 underutilized Papilionoideae crops provide insights into root nodulation and disease resistanc.</title>
        <authorList>
            <person name="Jiang F."/>
        </authorList>
    </citation>
    <scope>NUCLEOTIDE SEQUENCE [LARGE SCALE GENOMIC DNA]</scope>
    <source>
        <strain evidence="2">LVBAO_FW01</strain>
        <tissue evidence="2">Leaves</tissue>
    </source>
</reference>
<comment type="caution">
    <text evidence="2">The sequence shown here is derived from an EMBL/GenBank/DDBJ whole genome shotgun (WGS) entry which is preliminary data.</text>
</comment>
<evidence type="ECO:0000313" key="2">
    <source>
        <dbReference type="EMBL" id="KAK7320788.1"/>
    </source>
</evidence>
<organism evidence="2 3">
    <name type="scientific">Canavalia gladiata</name>
    <name type="common">Sword bean</name>
    <name type="synonym">Dolichos gladiatus</name>
    <dbReference type="NCBI Taxonomy" id="3824"/>
    <lineage>
        <taxon>Eukaryota</taxon>
        <taxon>Viridiplantae</taxon>
        <taxon>Streptophyta</taxon>
        <taxon>Embryophyta</taxon>
        <taxon>Tracheophyta</taxon>
        <taxon>Spermatophyta</taxon>
        <taxon>Magnoliopsida</taxon>
        <taxon>eudicotyledons</taxon>
        <taxon>Gunneridae</taxon>
        <taxon>Pentapetalae</taxon>
        <taxon>rosids</taxon>
        <taxon>fabids</taxon>
        <taxon>Fabales</taxon>
        <taxon>Fabaceae</taxon>
        <taxon>Papilionoideae</taxon>
        <taxon>50 kb inversion clade</taxon>
        <taxon>NPAAA clade</taxon>
        <taxon>indigoferoid/millettioid clade</taxon>
        <taxon>Phaseoleae</taxon>
        <taxon>Canavalia</taxon>
    </lineage>
</organism>
<dbReference type="AlphaFoldDB" id="A0AAN9KR90"/>
<keyword evidence="3" id="KW-1185">Reference proteome</keyword>